<keyword evidence="7 12" id="KW-1133">Transmembrane helix</keyword>
<keyword evidence="10 12" id="KW-0594">Phospholipid biosynthesis</keyword>
<evidence type="ECO:0000256" key="12">
    <source>
        <dbReference type="HAMAP-Rule" id="MF_00190"/>
    </source>
</evidence>
<evidence type="ECO:0000256" key="5">
    <source>
        <dbReference type="ARBA" id="ARBA00022692"/>
    </source>
</evidence>
<dbReference type="InterPro" id="IPR027379">
    <property type="entry name" value="CLS_N"/>
</dbReference>
<dbReference type="CDD" id="cd09158">
    <property type="entry name" value="PLDc_EcCLS_like_2"/>
    <property type="match status" value="1"/>
</dbReference>
<feature type="active site" evidence="12">
    <location>
        <position position="408"/>
    </location>
</feature>
<dbReference type="Proteomes" id="UP000250163">
    <property type="component" value="Chromosome MORIYA"/>
</dbReference>
<comment type="subcellular location">
    <subcellularLocation>
        <location evidence="1 12">Cell membrane</location>
        <topology evidence="1 12">Multi-pass membrane protein</topology>
    </subcellularLocation>
</comment>
<dbReference type="EC" id="2.7.8.-" evidence="12"/>
<dbReference type="Gene3D" id="3.30.870.10">
    <property type="entry name" value="Endonuclease Chain A"/>
    <property type="match status" value="2"/>
</dbReference>
<dbReference type="InterPro" id="IPR001736">
    <property type="entry name" value="PLipase_D/transphosphatidylase"/>
</dbReference>
<dbReference type="PANTHER" id="PTHR21248:SF22">
    <property type="entry name" value="PHOSPHOLIPASE D"/>
    <property type="match status" value="1"/>
</dbReference>
<dbReference type="PANTHER" id="PTHR21248">
    <property type="entry name" value="CARDIOLIPIN SYNTHASE"/>
    <property type="match status" value="1"/>
</dbReference>
<evidence type="ECO:0000256" key="10">
    <source>
        <dbReference type="ARBA" id="ARBA00023209"/>
    </source>
</evidence>
<evidence type="ECO:0000256" key="7">
    <source>
        <dbReference type="ARBA" id="ARBA00022989"/>
    </source>
</evidence>
<name>A0A330LUE7_9GAMM</name>
<reference evidence="15" key="1">
    <citation type="submission" date="2018-05" db="EMBL/GenBank/DDBJ databases">
        <authorList>
            <person name="Cea G.-C."/>
            <person name="William W."/>
        </authorList>
    </citation>
    <scope>NUCLEOTIDE SEQUENCE [LARGE SCALE GENOMIC DNA]</scope>
    <source>
        <strain evidence="15">DB21MT 5</strain>
    </source>
</reference>
<keyword evidence="8 12" id="KW-0443">Lipid metabolism</keyword>
<dbReference type="Pfam" id="PF13091">
    <property type="entry name" value="PLDc_2"/>
    <property type="match status" value="2"/>
</dbReference>
<comment type="similarity">
    <text evidence="12">Belongs to the phospholipase D family. Cardiolipin synthase subfamily. ClsA sub-subfamily.</text>
</comment>
<keyword evidence="3 12" id="KW-0444">Lipid biosynthesis</keyword>
<dbReference type="SUPFAM" id="SSF56024">
    <property type="entry name" value="Phospholipase D/nuclease"/>
    <property type="match status" value="2"/>
</dbReference>
<feature type="active site" evidence="12">
    <location>
        <position position="230"/>
    </location>
</feature>
<feature type="active site" evidence="12">
    <location>
        <position position="415"/>
    </location>
</feature>
<dbReference type="GO" id="GO:0008808">
    <property type="term" value="F:cardiolipin synthase activity"/>
    <property type="evidence" value="ECO:0007669"/>
    <property type="project" value="UniProtKB-UniRule"/>
</dbReference>
<comment type="function">
    <text evidence="12">Catalyzes the reversible phosphatidyl group transfer from one phosphatidylglycerol molecule to another to form cardiolipin (CL) (diphosphatidylglycerol) and glycerol.</text>
</comment>
<gene>
    <name evidence="12 14" type="primary">clsA</name>
    <name evidence="14" type="ORF">MORIYA_3921</name>
</gene>
<feature type="active site" evidence="12">
    <location>
        <position position="235"/>
    </location>
</feature>
<dbReference type="OrthoDB" id="9814092at2"/>
<dbReference type="RefSeq" id="WP_112717671.1">
    <property type="nucleotide sequence ID" value="NZ_LS483250.1"/>
</dbReference>
<dbReference type="NCBIfam" id="TIGR04265">
    <property type="entry name" value="bac_cardiolipin"/>
    <property type="match status" value="1"/>
</dbReference>
<keyword evidence="6" id="KW-0677">Repeat</keyword>
<dbReference type="Pfam" id="PF13396">
    <property type="entry name" value="PLDc_N"/>
    <property type="match status" value="1"/>
</dbReference>
<evidence type="ECO:0000256" key="6">
    <source>
        <dbReference type="ARBA" id="ARBA00022737"/>
    </source>
</evidence>
<keyword evidence="15" id="KW-1185">Reference proteome</keyword>
<dbReference type="InterPro" id="IPR022924">
    <property type="entry name" value="Cardiolipin_synthase"/>
</dbReference>
<keyword evidence="9 12" id="KW-0472">Membrane</keyword>
<protein>
    <recommendedName>
        <fullName evidence="12">Cardiolipin synthase A</fullName>
        <shortName evidence="12">CL synthase</shortName>
        <ecNumber evidence="12">2.7.8.-</ecNumber>
    </recommendedName>
</protein>
<keyword evidence="5 12" id="KW-0812">Transmembrane</keyword>
<evidence type="ECO:0000256" key="9">
    <source>
        <dbReference type="ARBA" id="ARBA00023136"/>
    </source>
</evidence>
<dbReference type="HAMAP" id="MF_00190">
    <property type="entry name" value="Cardiolipin_synth_ClsA"/>
    <property type="match status" value="1"/>
</dbReference>
<dbReference type="InterPro" id="IPR025202">
    <property type="entry name" value="PLD-like_dom"/>
</dbReference>
<feature type="domain" description="PLD phosphodiesterase" evidence="13">
    <location>
        <begin position="403"/>
        <end position="430"/>
    </location>
</feature>
<evidence type="ECO:0000313" key="14">
    <source>
        <dbReference type="EMBL" id="SQD80373.1"/>
    </source>
</evidence>
<feature type="transmembrane region" description="Helical" evidence="12">
    <location>
        <begin position="40"/>
        <end position="61"/>
    </location>
</feature>
<feature type="domain" description="PLD phosphodiesterase" evidence="13">
    <location>
        <begin position="223"/>
        <end position="250"/>
    </location>
</feature>
<evidence type="ECO:0000256" key="8">
    <source>
        <dbReference type="ARBA" id="ARBA00023098"/>
    </source>
</evidence>
<keyword evidence="4 12" id="KW-0808">Transferase</keyword>
<dbReference type="SMART" id="SM00155">
    <property type="entry name" value="PLDc"/>
    <property type="match status" value="2"/>
</dbReference>
<feature type="active site" evidence="12">
    <location>
        <position position="410"/>
    </location>
</feature>
<dbReference type="InterPro" id="IPR030840">
    <property type="entry name" value="CL_synthase_A"/>
</dbReference>
<feature type="active site" evidence="12">
    <location>
        <position position="228"/>
    </location>
</feature>
<organism evidence="14 15">
    <name type="scientific">Moritella yayanosii</name>
    <dbReference type="NCBI Taxonomy" id="69539"/>
    <lineage>
        <taxon>Bacteria</taxon>
        <taxon>Pseudomonadati</taxon>
        <taxon>Pseudomonadota</taxon>
        <taxon>Gammaproteobacteria</taxon>
        <taxon>Alteromonadales</taxon>
        <taxon>Moritellaceae</taxon>
        <taxon>Moritella</taxon>
    </lineage>
</organism>
<evidence type="ECO:0000256" key="11">
    <source>
        <dbReference type="ARBA" id="ARBA00023264"/>
    </source>
</evidence>
<sequence>MDKWDSFTNFFTLLLVFLHAVIIILVSFRVITKRRPASISLAWLAVIYALPFAGVVIYLIFGELYLGKKRVQRAAVMFGPFTQRINLCAAPYLVSCDADKRSLVTPLRELIYGRFQMPAVIGNQLTLLTRPHDILEQIIADVNTATHVVYLEFYIWAVGGKTDLVASALINAAKRGVDCRVMLDSVGSSPFFKSRWPKLFKQAGIHLIEVLPVGPMRIFFHRQDLRMHRKLIAIDNHVGYTGSMNLVDPEVFKQHAGVGEWVDIMIRMQGPIIPITGSLLEWDWEMETGESLVNTRASKYQESSVFEECSHVQMIPSGPYFDDDNIHQVLVSAIYLAQKSLILTTPYFVPDEALQAALKTASARGVKVQIILPAKNDSRMVDYACKGFFDELLVCGVEIYQYQNGLLHTKSILVDNELCLVGTVNLDKRSFWLNFEVTLLIDKSPFIEELYQLQLSYIAHSHQVCLTQWRQRGRVQRFLESLFYLFNPLL</sequence>
<dbReference type="KEGG" id="mya:MORIYA_3921"/>
<evidence type="ECO:0000256" key="4">
    <source>
        <dbReference type="ARBA" id="ARBA00022679"/>
    </source>
</evidence>
<evidence type="ECO:0000313" key="15">
    <source>
        <dbReference type="Proteomes" id="UP000250163"/>
    </source>
</evidence>
<keyword evidence="2 12" id="KW-1003">Cell membrane</keyword>
<accession>A0A330LUE7</accession>
<evidence type="ECO:0000259" key="13">
    <source>
        <dbReference type="PROSITE" id="PS50035"/>
    </source>
</evidence>
<evidence type="ECO:0000256" key="3">
    <source>
        <dbReference type="ARBA" id="ARBA00022516"/>
    </source>
</evidence>
<dbReference type="AlphaFoldDB" id="A0A330LUE7"/>
<proteinExistence type="inferred from homology"/>
<dbReference type="PROSITE" id="PS50035">
    <property type="entry name" value="PLD"/>
    <property type="match status" value="2"/>
</dbReference>
<comment type="catalytic activity">
    <reaction evidence="12">
        <text>2 a 1,2-diacyl-sn-glycero-3-phospho-(1'-sn-glycerol) = a cardiolipin + glycerol</text>
        <dbReference type="Rhea" id="RHEA:31451"/>
        <dbReference type="ChEBI" id="CHEBI:17754"/>
        <dbReference type="ChEBI" id="CHEBI:62237"/>
        <dbReference type="ChEBI" id="CHEBI:64716"/>
    </reaction>
</comment>
<keyword evidence="11 12" id="KW-1208">Phospholipid metabolism</keyword>
<evidence type="ECO:0000256" key="1">
    <source>
        <dbReference type="ARBA" id="ARBA00004651"/>
    </source>
</evidence>
<evidence type="ECO:0000256" key="2">
    <source>
        <dbReference type="ARBA" id="ARBA00022475"/>
    </source>
</evidence>
<dbReference type="GO" id="GO:0005886">
    <property type="term" value="C:plasma membrane"/>
    <property type="evidence" value="ECO:0007669"/>
    <property type="project" value="UniProtKB-SubCell"/>
</dbReference>
<feature type="transmembrane region" description="Helical" evidence="12">
    <location>
        <begin position="6"/>
        <end position="28"/>
    </location>
</feature>
<dbReference type="CDD" id="cd09152">
    <property type="entry name" value="PLDc_EcCLS_like_1"/>
    <property type="match status" value="1"/>
</dbReference>
<dbReference type="GO" id="GO:0032049">
    <property type="term" value="P:cardiolipin biosynthetic process"/>
    <property type="evidence" value="ECO:0007669"/>
    <property type="project" value="UniProtKB-UniRule"/>
</dbReference>
<dbReference type="EMBL" id="LS483250">
    <property type="protein sequence ID" value="SQD80373.1"/>
    <property type="molecule type" value="Genomic_DNA"/>
</dbReference>